<keyword evidence="2" id="KW-1185">Reference proteome</keyword>
<dbReference type="Proteomes" id="UP001500630">
    <property type="component" value="Unassembled WGS sequence"/>
</dbReference>
<sequence length="92" mass="8979">MVLKFHRDALDGCAAAAKTASGAFTGLAGQAPAAAAFGNVSGSAAMVTAMGSLVSTADLAARTLGSRLAAVDRTLDAVDRTITAADGGAVRR</sequence>
<reference evidence="2" key="1">
    <citation type="journal article" date="2019" name="Int. J. Syst. Evol. Microbiol.">
        <title>The Global Catalogue of Microorganisms (GCM) 10K type strain sequencing project: providing services to taxonomists for standard genome sequencing and annotation.</title>
        <authorList>
            <consortium name="The Broad Institute Genomics Platform"/>
            <consortium name="The Broad Institute Genome Sequencing Center for Infectious Disease"/>
            <person name="Wu L."/>
            <person name="Ma J."/>
        </authorList>
    </citation>
    <scope>NUCLEOTIDE SEQUENCE [LARGE SCALE GENOMIC DNA]</scope>
    <source>
        <strain evidence="2">JCM 17326</strain>
    </source>
</reference>
<dbReference type="RefSeq" id="WP_345559442.1">
    <property type="nucleotide sequence ID" value="NZ_BAABDQ010000002.1"/>
</dbReference>
<comment type="caution">
    <text evidence="1">The sequence shown here is derived from an EMBL/GenBank/DDBJ whole genome shotgun (WGS) entry which is preliminary data.</text>
</comment>
<evidence type="ECO:0000313" key="1">
    <source>
        <dbReference type="EMBL" id="GAA3534104.1"/>
    </source>
</evidence>
<evidence type="ECO:0000313" key="2">
    <source>
        <dbReference type="Proteomes" id="UP001500630"/>
    </source>
</evidence>
<organism evidence="1 2">
    <name type="scientific">Nonomuraea rosea</name>
    <dbReference type="NCBI Taxonomy" id="638574"/>
    <lineage>
        <taxon>Bacteria</taxon>
        <taxon>Bacillati</taxon>
        <taxon>Actinomycetota</taxon>
        <taxon>Actinomycetes</taxon>
        <taxon>Streptosporangiales</taxon>
        <taxon>Streptosporangiaceae</taxon>
        <taxon>Nonomuraea</taxon>
    </lineage>
</organism>
<evidence type="ECO:0008006" key="3">
    <source>
        <dbReference type="Google" id="ProtNLM"/>
    </source>
</evidence>
<dbReference type="EMBL" id="BAABDQ010000002">
    <property type="protein sequence ID" value="GAA3534104.1"/>
    <property type="molecule type" value="Genomic_DNA"/>
</dbReference>
<gene>
    <name evidence="1" type="ORF">GCM10022419_011830</name>
</gene>
<protein>
    <recommendedName>
        <fullName evidence="3">ESX-1 secretion-associated protein</fullName>
    </recommendedName>
</protein>
<accession>A0ABP6VHV9</accession>
<name>A0ABP6VHV9_9ACTN</name>
<proteinExistence type="predicted"/>